<dbReference type="RefSeq" id="WP_249598936.1">
    <property type="nucleotide sequence ID" value="NZ_JAUUTP010000019.1"/>
</dbReference>
<dbReference type="InterPro" id="IPR011051">
    <property type="entry name" value="RmlC_Cupin_sf"/>
</dbReference>
<dbReference type="AlphaFoldDB" id="A0AA90P1Y6"/>
<comment type="caution">
    <text evidence="2">The sequence shown here is derived from an EMBL/GenBank/DDBJ whole genome shotgun (WGS) entry which is preliminary data.</text>
</comment>
<evidence type="ECO:0000313" key="2">
    <source>
        <dbReference type="EMBL" id="MDP1420080.1"/>
    </source>
</evidence>
<gene>
    <name evidence="2" type="ORF">Q8G35_17185</name>
</gene>
<evidence type="ECO:0000259" key="1">
    <source>
        <dbReference type="PROSITE" id="PS50042"/>
    </source>
</evidence>
<dbReference type="PANTHER" id="PTHR36114:SF1">
    <property type="entry name" value="16.7 KDA PROTEIN IN WHIE LOCUS"/>
    <property type="match status" value="1"/>
</dbReference>
<dbReference type="InterPro" id="IPR014710">
    <property type="entry name" value="RmlC-like_jellyroll"/>
</dbReference>
<proteinExistence type="predicted"/>
<reference evidence="2" key="1">
    <citation type="submission" date="2023-07" db="EMBL/GenBank/DDBJ databases">
        <title>Murine gut Bacillus species.</title>
        <authorList>
            <person name="Gutman E."/>
            <person name="Hashuel R."/>
            <person name="Litvak Y."/>
        </authorList>
    </citation>
    <scope>NUCLEOTIDE SEQUENCE</scope>
    <source>
        <strain evidence="2">RU283</strain>
    </source>
</reference>
<dbReference type="PANTHER" id="PTHR36114">
    <property type="entry name" value="16.7 KDA PROTEIN IN WHIE LOCUS"/>
    <property type="match status" value="1"/>
</dbReference>
<dbReference type="Gene3D" id="2.60.120.10">
    <property type="entry name" value="Jelly Rolls"/>
    <property type="match status" value="1"/>
</dbReference>
<dbReference type="InterPro" id="IPR013096">
    <property type="entry name" value="Cupin_2"/>
</dbReference>
<dbReference type="SUPFAM" id="SSF51182">
    <property type="entry name" value="RmlC-like cupins"/>
    <property type="match status" value="1"/>
</dbReference>
<sequence>MIEKVNLMSKFELIHEYYQPKSIANVNDSAFKIVKLKGDFIWHHHDKSDELFLVIKGQMKIKVKDQDDIHLNEGELVVIPKGVEHMPVVEEEAYVALIEPYELINTGNVQSERTVHNVEKI</sequence>
<feature type="domain" description="Cyclic nucleotide-binding" evidence="1">
    <location>
        <begin position="14"/>
        <end position="82"/>
    </location>
</feature>
<dbReference type="CDD" id="cd02226">
    <property type="entry name" value="cupin_YdbB-like"/>
    <property type="match status" value="1"/>
</dbReference>
<dbReference type="InterPro" id="IPR000595">
    <property type="entry name" value="cNMP-bd_dom"/>
</dbReference>
<dbReference type="InterPro" id="IPR052044">
    <property type="entry name" value="PKS_Associated_Protein"/>
</dbReference>
<evidence type="ECO:0000313" key="3">
    <source>
        <dbReference type="Proteomes" id="UP001178277"/>
    </source>
</evidence>
<accession>A0AA90P1Y6</accession>
<dbReference type="EMBL" id="JAUUTP010000019">
    <property type="protein sequence ID" value="MDP1420080.1"/>
    <property type="molecule type" value="Genomic_DNA"/>
</dbReference>
<dbReference type="PROSITE" id="PS50042">
    <property type="entry name" value="CNMP_BINDING_3"/>
    <property type="match status" value="1"/>
</dbReference>
<organism evidence="2 3">
    <name type="scientific">Peribacillus simplex</name>
    <dbReference type="NCBI Taxonomy" id="1478"/>
    <lineage>
        <taxon>Bacteria</taxon>
        <taxon>Bacillati</taxon>
        <taxon>Bacillota</taxon>
        <taxon>Bacilli</taxon>
        <taxon>Bacillales</taxon>
        <taxon>Bacillaceae</taxon>
        <taxon>Peribacillus</taxon>
    </lineage>
</organism>
<dbReference type="Proteomes" id="UP001178277">
    <property type="component" value="Unassembled WGS sequence"/>
</dbReference>
<protein>
    <submittedName>
        <fullName evidence="2">Cupin domain-containing protein</fullName>
    </submittedName>
</protein>
<name>A0AA90P1Y6_9BACI</name>
<dbReference type="Pfam" id="PF07883">
    <property type="entry name" value="Cupin_2"/>
    <property type="match status" value="1"/>
</dbReference>